<name>A0ABX5KNS7_9BURK</name>
<dbReference type="SUPFAM" id="SSF48008">
    <property type="entry name" value="GntR ligand-binding domain-like"/>
    <property type="match status" value="1"/>
</dbReference>
<feature type="domain" description="HTH gntR-type" evidence="4">
    <location>
        <begin position="5"/>
        <end position="73"/>
    </location>
</feature>
<accession>A0ABX5KNS7</accession>
<dbReference type="PRINTS" id="PR00035">
    <property type="entry name" value="HTHGNTR"/>
</dbReference>
<dbReference type="Pfam" id="PF00392">
    <property type="entry name" value="GntR"/>
    <property type="match status" value="1"/>
</dbReference>
<keyword evidence="3" id="KW-0804">Transcription</keyword>
<dbReference type="CDD" id="cd07377">
    <property type="entry name" value="WHTH_GntR"/>
    <property type="match status" value="1"/>
</dbReference>
<evidence type="ECO:0000256" key="3">
    <source>
        <dbReference type="ARBA" id="ARBA00023163"/>
    </source>
</evidence>
<evidence type="ECO:0000256" key="1">
    <source>
        <dbReference type="ARBA" id="ARBA00023015"/>
    </source>
</evidence>
<dbReference type="GO" id="GO:0003677">
    <property type="term" value="F:DNA binding"/>
    <property type="evidence" value="ECO:0007669"/>
    <property type="project" value="UniProtKB-KW"/>
</dbReference>
<dbReference type="Gene3D" id="1.10.10.10">
    <property type="entry name" value="Winged helix-like DNA-binding domain superfamily/Winged helix DNA-binding domain"/>
    <property type="match status" value="1"/>
</dbReference>
<comment type="caution">
    <text evidence="5">The sequence shown here is derived from an EMBL/GenBank/DDBJ whole genome shotgun (WGS) entry which is preliminary data.</text>
</comment>
<dbReference type="PROSITE" id="PS50949">
    <property type="entry name" value="HTH_GNTR"/>
    <property type="match status" value="1"/>
</dbReference>
<sequence length="230" mass="26038">MTSRIPAYRQAQMEIKSYIERHGLRFGDALPSEGQLAQDLGMSRPSLREAMKSLESLGVVESRHGEGIYVKAFSFDSIIDNLPYAFIAEGHSLRELLQVRAAIEIGAVPEIHARIPAADVARLRVLAQQMLARAEAHELYEEQDREFHATLYQCLDNPFLSRLIDLFWQVFRRLNHSTGQPEHWLIEATARDHIDIVDRLEAGDLGGLVKAYRKHFDTIFARMDAEAAGA</sequence>
<protein>
    <submittedName>
        <fullName evidence="5">DNA-binding FadR family transcriptional regulator</fullName>
    </submittedName>
</protein>
<evidence type="ECO:0000313" key="5">
    <source>
        <dbReference type="EMBL" id="PVX81155.1"/>
    </source>
</evidence>
<proteinExistence type="predicted"/>
<keyword evidence="6" id="KW-1185">Reference proteome</keyword>
<dbReference type="EMBL" id="QEOB01000011">
    <property type="protein sequence ID" value="PVX81155.1"/>
    <property type="molecule type" value="Genomic_DNA"/>
</dbReference>
<dbReference type="PANTHER" id="PTHR43537">
    <property type="entry name" value="TRANSCRIPTIONAL REGULATOR, GNTR FAMILY"/>
    <property type="match status" value="1"/>
</dbReference>
<dbReference type="RefSeq" id="WP_116612227.1">
    <property type="nucleotide sequence ID" value="NZ_CAJZAT010000175.1"/>
</dbReference>
<keyword evidence="1" id="KW-0805">Transcription regulation</keyword>
<dbReference type="InterPro" id="IPR036390">
    <property type="entry name" value="WH_DNA-bd_sf"/>
</dbReference>
<dbReference type="Proteomes" id="UP000245712">
    <property type="component" value="Unassembled WGS sequence"/>
</dbReference>
<dbReference type="InterPro" id="IPR036388">
    <property type="entry name" value="WH-like_DNA-bd_sf"/>
</dbReference>
<dbReference type="InterPro" id="IPR011711">
    <property type="entry name" value="GntR_C"/>
</dbReference>
<dbReference type="InterPro" id="IPR000524">
    <property type="entry name" value="Tscrpt_reg_HTH_GntR"/>
</dbReference>
<dbReference type="Pfam" id="PF07729">
    <property type="entry name" value="FCD"/>
    <property type="match status" value="1"/>
</dbReference>
<dbReference type="SUPFAM" id="SSF46785">
    <property type="entry name" value="Winged helix' DNA-binding domain"/>
    <property type="match status" value="1"/>
</dbReference>
<evidence type="ECO:0000313" key="6">
    <source>
        <dbReference type="Proteomes" id="UP000245712"/>
    </source>
</evidence>
<dbReference type="InterPro" id="IPR008920">
    <property type="entry name" value="TF_FadR/GntR_C"/>
</dbReference>
<keyword evidence="2 5" id="KW-0238">DNA-binding</keyword>
<dbReference type="SMART" id="SM00345">
    <property type="entry name" value="HTH_GNTR"/>
    <property type="match status" value="1"/>
</dbReference>
<dbReference type="SMART" id="SM00895">
    <property type="entry name" value="FCD"/>
    <property type="match status" value="1"/>
</dbReference>
<organism evidence="5 6">
    <name type="scientific">Paraburkholderia unamae</name>
    <dbReference type="NCBI Taxonomy" id="219649"/>
    <lineage>
        <taxon>Bacteria</taxon>
        <taxon>Pseudomonadati</taxon>
        <taxon>Pseudomonadota</taxon>
        <taxon>Betaproteobacteria</taxon>
        <taxon>Burkholderiales</taxon>
        <taxon>Burkholderiaceae</taxon>
        <taxon>Paraburkholderia</taxon>
    </lineage>
</organism>
<evidence type="ECO:0000259" key="4">
    <source>
        <dbReference type="PROSITE" id="PS50949"/>
    </source>
</evidence>
<evidence type="ECO:0000256" key="2">
    <source>
        <dbReference type="ARBA" id="ARBA00023125"/>
    </source>
</evidence>
<gene>
    <name evidence="5" type="ORF">C7402_11157</name>
</gene>
<dbReference type="Gene3D" id="1.20.120.530">
    <property type="entry name" value="GntR ligand-binding domain-like"/>
    <property type="match status" value="1"/>
</dbReference>
<dbReference type="PANTHER" id="PTHR43537:SF54">
    <property type="entry name" value="TRANSCRIPTIONAL REGULATOR, GNTR FAMILY"/>
    <property type="match status" value="1"/>
</dbReference>
<reference evidence="5 6" key="1">
    <citation type="submission" date="2018-05" db="EMBL/GenBank/DDBJ databases">
        <title>Genomic Encyclopedia of Type Strains, Phase IV (KMG-V): Genome sequencing to study the core and pangenomes of soil and plant-associated prokaryotes.</title>
        <authorList>
            <person name="Whitman W."/>
        </authorList>
    </citation>
    <scope>NUCLEOTIDE SEQUENCE [LARGE SCALE GENOMIC DNA]</scope>
    <source>
        <strain evidence="5 6">SCZa-39</strain>
    </source>
</reference>